<evidence type="ECO:0000256" key="7">
    <source>
        <dbReference type="PROSITE-ProRule" id="PRU00104"/>
    </source>
</evidence>
<dbReference type="EC" id="2.3.2.26" evidence="3"/>
<protein>
    <recommendedName>
        <fullName evidence="3">HECT-type E3 ubiquitin transferase</fullName>
        <ecNumber evidence="3">2.3.2.26</ecNumber>
    </recommendedName>
</protein>
<dbReference type="InParanoid" id="A0A2R5GS43"/>
<dbReference type="Proteomes" id="UP000241890">
    <property type="component" value="Unassembled WGS sequence"/>
</dbReference>
<gene>
    <name evidence="9" type="ORF">FCC1311_099292</name>
</gene>
<dbReference type="PROSITE" id="PS50237">
    <property type="entry name" value="HECT"/>
    <property type="match status" value="1"/>
</dbReference>
<dbReference type="CDD" id="cd00078">
    <property type="entry name" value="HECTc"/>
    <property type="match status" value="1"/>
</dbReference>
<evidence type="ECO:0000256" key="2">
    <source>
        <dbReference type="ARBA" id="ARBA00004906"/>
    </source>
</evidence>
<keyword evidence="10" id="KW-1185">Reference proteome</keyword>
<evidence type="ECO:0000256" key="3">
    <source>
        <dbReference type="ARBA" id="ARBA00012485"/>
    </source>
</evidence>
<comment type="catalytic activity">
    <reaction evidence="1">
        <text>S-ubiquitinyl-[E2 ubiquitin-conjugating enzyme]-L-cysteine + [acceptor protein]-L-lysine = [E2 ubiquitin-conjugating enzyme]-L-cysteine + N(6)-ubiquitinyl-[acceptor protein]-L-lysine.</text>
        <dbReference type="EC" id="2.3.2.26"/>
    </reaction>
</comment>
<dbReference type="GO" id="GO:0061630">
    <property type="term" value="F:ubiquitin protein ligase activity"/>
    <property type="evidence" value="ECO:0007669"/>
    <property type="project" value="UniProtKB-EC"/>
</dbReference>
<comment type="similarity">
    <text evidence="6">Belongs to the UPL family. TOM1/PTR1 subfamily.</text>
</comment>
<comment type="caution">
    <text evidence="9">The sequence shown here is derived from an EMBL/GenBank/DDBJ whole genome shotgun (WGS) entry which is preliminary data.</text>
</comment>
<dbReference type="InterPro" id="IPR035983">
    <property type="entry name" value="Hect_E3_ubiquitin_ligase"/>
</dbReference>
<sequence length="444" mass="50624">MDLAHDEERGEAEDVAPKDRREAILLKFVQGHGNVLNSLVSQSPALLEDSFSCLLKHPQCRTVLDFDNKRQYFTTQMRKLRRHVRTLNLVVRRSNVFEDSFMYLRLHTAQELRGRLSVKFDGEEGIDAGGPTREWFQILAREMFKPDYGLFKPSADSSAFQPDPRSSIAVDRHLDYFRFVGRIVGKAVADGHLLDAHFTRSFYKHILGLKVTPSDMQSLDPEYYRNLMELTQMNIEEIGLDLTFSADIDVFGSVRTKELFPGGAEIPVTEENKRDYIRLVTHYRMTNGIRAQLDAFLEGFHELVPAELISIFDENELELLIAGVPEIDLDDLKANTEYVGYSAASQQIRWFWKCLEGLPSEDHARFLMFVTGTSKVPLDGFKNLIGMRGVQRFTIHKAYGSDDALPQSHSCFNQLDLPAYNTEAALCEKLTYAIHECTEGYGFG</sequence>
<name>A0A2R5GS43_9STRA</name>
<dbReference type="Gene3D" id="3.30.2160.10">
    <property type="entry name" value="Hect, E3 ligase catalytic domain"/>
    <property type="match status" value="1"/>
</dbReference>
<keyword evidence="4" id="KW-0808">Transferase</keyword>
<proteinExistence type="inferred from homology"/>
<dbReference type="GO" id="GO:0000209">
    <property type="term" value="P:protein polyubiquitination"/>
    <property type="evidence" value="ECO:0007669"/>
    <property type="project" value="TreeGrafter"/>
</dbReference>
<evidence type="ECO:0000313" key="9">
    <source>
        <dbReference type="EMBL" id="GBG33706.1"/>
    </source>
</evidence>
<dbReference type="GO" id="GO:0005737">
    <property type="term" value="C:cytoplasm"/>
    <property type="evidence" value="ECO:0007669"/>
    <property type="project" value="TreeGrafter"/>
</dbReference>
<dbReference type="EMBL" id="BEYU01000166">
    <property type="protein sequence ID" value="GBG33706.1"/>
    <property type="molecule type" value="Genomic_DNA"/>
</dbReference>
<reference evidence="9 10" key="1">
    <citation type="submission" date="2017-12" db="EMBL/GenBank/DDBJ databases">
        <title>Sequencing, de novo assembly and annotation of complete genome of a new Thraustochytrid species, strain FCC1311.</title>
        <authorList>
            <person name="Sedici K."/>
            <person name="Godart F."/>
            <person name="Aiese Cigliano R."/>
            <person name="Sanseverino W."/>
            <person name="Barakat M."/>
            <person name="Ortet P."/>
            <person name="Marechal E."/>
            <person name="Cagnac O."/>
            <person name="Amato A."/>
        </authorList>
    </citation>
    <scope>NUCLEOTIDE SEQUENCE [LARGE SCALE GENOMIC DNA]</scope>
</reference>
<dbReference type="InterPro" id="IPR000569">
    <property type="entry name" value="HECT_dom"/>
</dbReference>
<dbReference type="AlphaFoldDB" id="A0A2R5GS43"/>
<evidence type="ECO:0000313" key="10">
    <source>
        <dbReference type="Proteomes" id="UP000241890"/>
    </source>
</evidence>
<dbReference type="InterPro" id="IPR050409">
    <property type="entry name" value="E3_ubiq-protein_ligase"/>
</dbReference>
<dbReference type="Gene3D" id="3.90.1750.10">
    <property type="entry name" value="Hect, E3 ligase catalytic domains"/>
    <property type="match status" value="1"/>
</dbReference>
<evidence type="ECO:0000256" key="1">
    <source>
        <dbReference type="ARBA" id="ARBA00000885"/>
    </source>
</evidence>
<dbReference type="FunFam" id="3.90.1750.10:FF:000003">
    <property type="entry name" value="E3 ubiquitin-protein ligase UPL1"/>
    <property type="match status" value="1"/>
</dbReference>
<dbReference type="PANTHER" id="PTHR11254">
    <property type="entry name" value="HECT DOMAIN UBIQUITIN-PROTEIN LIGASE"/>
    <property type="match status" value="1"/>
</dbReference>
<keyword evidence="5 7" id="KW-0833">Ubl conjugation pathway</keyword>
<dbReference type="SMART" id="SM00119">
    <property type="entry name" value="HECTc"/>
    <property type="match status" value="1"/>
</dbReference>
<dbReference type="Pfam" id="PF00632">
    <property type="entry name" value="HECT"/>
    <property type="match status" value="1"/>
</dbReference>
<dbReference type="PANTHER" id="PTHR11254:SF67">
    <property type="entry name" value="E3 UBIQUITIN-PROTEIN LIGASE HUWE1"/>
    <property type="match status" value="1"/>
</dbReference>
<evidence type="ECO:0000256" key="4">
    <source>
        <dbReference type="ARBA" id="ARBA00022679"/>
    </source>
</evidence>
<dbReference type="Gene3D" id="3.30.2410.10">
    <property type="entry name" value="Hect, E3 ligase catalytic domain"/>
    <property type="match status" value="1"/>
</dbReference>
<dbReference type="FunFam" id="3.30.2410.10:FF:000009">
    <property type="entry name" value="Probable E3 ubiquitin-protein ligase HECTD2"/>
    <property type="match status" value="1"/>
</dbReference>
<dbReference type="OrthoDB" id="8068875at2759"/>
<evidence type="ECO:0000256" key="6">
    <source>
        <dbReference type="ARBA" id="ARBA00034494"/>
    </source>
</evidence>
<comment type="pathway">
    <text evidence="2">Protein modification; protein ubiquitination.</text>
</comment>
<evidence type="ECO:0000259" key="8">
    <source>
        <dbReference type="PROSITE" id="PS50237"/>
    </source>
</evidence>
<evidence type="ECO:0000256" key="5">
    <source>
        <dbReference type="ARBA" id="ARBA00022786"/>
    </source>
</evidence>
<organism evidence="9 10">
    <name type="scientific">Hondaea fermentalgiana</name>
    <dbReference type="NCBI Taxonomy" id="2315210"/>
    <lineage>
        <taxon>Eukaryota</taxon>
        <taxon>Sar</taxon>
        <taxon>Stramenopiles</taxon>
        <taxon>Bigyra</taxon>
        <taxon>Labyrinthulomycetes</taxon>
        <taxon>Thraustochytrida</taxon>
        <taxon>Thraustochytriidae</taxon>
        <taxon>Hondaea</taxon>
    </lineage>
</organism>
<dbReference type="SUPFAM" id="SSF56204">
    <property type="entry name" value="Hect, E3 ligase catalytic domain"/>
    <property type="match status" value="1"/>
</dbReference>
<feature type="active site" description="Glycyl thioester intermediate" evidence="7">
    <location>
        <position position="411"/>
    </location>
</feature>
<dbReference type="FunFam" id="3.30.2160.10:FF:000001">
    <property type="entry name" value="E3 ubiquitin-protein ligase NEDD4-like"/>
    <property type="match status" value="1"/>
</dbReference>
<dbReference type="GO" id="GO:0006511">
    <property type="term" value="P:ubiquitin-dependent protein catabolic process"/>
    <property type="evidence" value="ECO:0007669"/>
    <property type="project" value="TreeGrafter"/>
</dbReference>
<feature type="domain" description="HECT" evidence="8">
    <location>
        <begin position="108"/>
        <end position="444"/>
    </location>
</feature>
<accession>A0A2R5GS43</accession>